<reference evidence="2" key="2">
    <citation type="journal article" date="2017" name="Nat. Plants">
        <title>The Aegilops tauschii genome reveals multiple impacts of transposons.</title>
        <authorList>
            <person name="Zhao G."/>
            <person name="Zou C."/>
            <person name="Li K."/>
            <person name="Wang K."/>
            <person name="Li T."/>
            <person name="Gao L."/>
            <person name="Zhang X."/>
            <person name="Wang H."/>
            <person name="Yang Z."/>
            <person name="Liu X."/>
            <person name="Jiang W."/>
            <person name="Mao L."/>
            <person name="Kong X."/>
            <person name="Jiao Y."/>
            <person name="Jia J."/>
        </authorList>
    </citation>
    <scope>NUCLEOTIDE SEQUENCE [LARGE SCALE GENOMIC DNA]</scope>
    <source>
        <strain evidence="2">cv. AL8/78</strain>
    </source>
</reference>
<evidence type="ECO:0000313" key="1">
    <source>
        <dbReference type="EnsemblPlants" id="AET4Gv20406700.17"/>
    </source>
</evidence>
<reference evidence="1" key="4">
    <citation type="submission" date="2019-03" db="UniProtKB">
        <authorList>
            <consortium name="EnsemblPlants"/>
        </authorList>
    </citation>
    <scope>IDENTIFICATION</scope>
</reference>
<evidence type="ECO:0000313" key="2">
    <source>
        <dbReference type="Proteomes" id="UP000015105"/>
    </source>
</evidence>
<dbReference type="AlphaFoldDB" id="A0A453I1H8"/>
<dbReference type="Proteomes" id="UP000015105">
    <property type="component" value="Chromosome 4D"/>
</dbReference>
<reference evidence="2" key="1">
    <citation type="journal article" date="2014" name="Science">
        <title>Ancient hybridizations among the ancestral genomes of bread wheat.</title>
        <authorList>
            <consortium name="International Wheat Genome Sequencing Consortium,"/>
            <person name="Marcussen T."/>
            <person name="Sandve S.R."/>
            <person name="Heier L."/>
            <person name="Spannagl M."/>
            <person name="Pfeifer M."/>
            <person name="Jakobsen K.S."/>
            <person name="Wulff B.B."/>
            <person name="Steuernagel B."/>
            <person name="Mayer K.F."/>
            <person name="Olsen O.A."/>
        </authorList>
    </citation>
    <scope>NUCLEOTIDE SEQUENCE [LARGE SCALE GENOMIC DNA]</scope>
    <source>
        <strain evidence="2">cv. AL8/78</strain>
    </source>
</reference>
<reference evidence="1" key="5">
    <citation type="journal article" date="2021" name="G3 (Bethesda)">
        <title>Aegilops tauschii genome assembly Aet v5.0 features greater sequence contiguity and improved annotation.</title>
        <authorList>
            <person name="Wang L."/>
            <person name="Zhu T."/>
            <person name="Rodriguez J.C."/>
            <person name="Deal K.R."/>
            <person name="Dubcovsky J."/>
            <person name="McGuire P.E."/>
            <person name="Lux T."/>
            <person name="Spannagl M."/>
            <person name="Mayer K.F.X."/>
            <person name="Baldrich P."/>
            <person name="Meyers B.C."/>
            <person name="Huo N."/>
            <person name="Gu Y.Q."/>
            <person name="Zhou H."/>
            <person name="Devos K.M."/>
            <person name="Bennetzen J.L."/>
            <person name="Unver T."/>
            <person name="Budak H."/>
            <person name="Gulick P.J."/>
            <person name="Galiba G."/>
            <person name="Kalapos B."/>
            <person name="Nelson D.R."/>
            <person name="Li P."/>
            <person name="You F.M."/>
            <person name="Luo M.C."/>
            <person name="Dvorak J."/>
        </authorList>
    </citation>
    <scope>NUCLEOTIDE SEQUENCE [LARGE SCALE GENOMIC DNA]</scope>
    <source>
        <strain evidence="1">cv. AL8/78</strain>
    </source>
</reference>
<keyword evidence="2" id="KW-1185">Reference proteome</keyword>
<organism evidence="1 2">
    <name type="scientific">Aegilops tauschii subsp. strangulata</name>
    <name type="common">Goatgrass</name>
    <dbReference type="NCBI Taxonomy" id="200361"/>
    <lineage>
        <taxon>Eukaryota</taxon>
        <taxon>Viridiplantae</taxon>
        <taxon>Streptophyta</taxon>
        <taxon>Embryophyta</taxon>
        <taxon>Tracheophyta</taxon>
        <taxon>Spermatophyta</taxon>
        <taxon>Magnoliopsida</taxon>
        <taxon>Liliopsida</taxon>
        <taxon>Poales</taxon>
        <taxon>Poaceae</taxon>
        <taxon>BOP clade</taxon>
        <taxon>Pooideae</taxon>
        <taxon>Triticodae</taxon>
        <taxon>Triticeae</taxon>
        <taxon>Triticinae</taxon>
        <taxon>Aegilops</taxon>
    </lineage>
</organism>
<dbReference type="EnsemblPlants" id="AET4Gv20406700.17">
    <property type="protein sequence ID" value="AET4Gv20406700.17"/>
    <property type="gene ID" value="AET4Gv20406700"/>
</dbReference>
<reference evidence="1" key="3">
    <citation type="journal article" date="2017" name="Nature">
        <title>Genome sequence of the progenitor of the wheat D genome Aegilops tauschii.</title>
        <authorList>
            <person name="Luo M.C."/>
            <person name="Gu Y.Q."/>
            <person name="Puiu D."/>
            <person name="Wang H."/>
            <person name="Twardziok S.O."/>
            <person name="Deal K.R."/>
            <person name="Huo N."/>
            <person name="Zhu T."/>
            <person name="Wang L."/>
            <person name="Wang Y."/>
            <person name="McGuire P.E."/>
            <person name="Liu S."/>
            <person name="Long H."/>
            <person name="Ramasamy R.K."/>
            <person name="Rodriguez J.C."/>
            <person name="Van S.L."/>
            <person name="Yuan L."/>
            <person name="Wang Z."/>
            <person name="Xia Z."/>
            <person name="Xiao L."/>
            <person name="Anderson O.D."/>
            <person name="Ouyang S."/>
            <person name="Liang Y."/>
            <person name="Zimin A.V."/>
            <person name="Pertea G."/>
            <person name="Qi P."/>
            <person name="Bennetzen J.L."/>
            <person name="Dai X."/>
            <person name="Dawson M.W."/>
            <person name="Muller H.G."/>
            <person name="Kugler K."/>
            <person name="Rivarola-Duarte L."/>
            <person name="Spannagl M."/>
            <person name="Mayer K.F.X."/>
            <person name="Lu F.H."/>
            <person name="Bevan M.W."/>
            <person name="Leroy P."/>
            <person name="Li P."/>
            <person name="You F.M."/>
            <person name="Sun Q."/>
            <person name="Liu Z."/>
            <person name="Lyons E."/>
            <person name="Wicker T."/>
            <person name="Salzberg S.L."/>
            <person name="Devos K.M."/>
            <person name="Dvorak J."/>
        </authorList>
    </citation>
    <scope>NUCLEOTIDE SEQUENCE [LARGE SCALE GENOMIC DNA]</scope>
    <source>
        <strain evidence="1">cv. AL8/78</strain>
    </source>
</reference>
<name>A0A453I1H8_AEGTS</name>
<dbReference type="Gramene" id="AET4Gv20406700.17">
    <property type="protein sequence ID" value="AET4Gv20406700.17"/>
    <property type="gene ID" value="AET4Gv20406700"/>
</dbReference>
<accession>A0A453I1H8</accession>
<sequence>MGYLYRNLPNRPTPFEQIVEGLKMHKCFFGRRTMSSVLFVGPVRLVGVKIRENCHFS</sequence>
<protein>
    <submittedName>
        <fullName evidence="1">Uncharacterized protein</fullName>
    </submittedName>
</protein>
<proteinExistence type="predicted"/>